<dbReference type="EMBL" id="VTER01000003">
    <property type="protein sequence ID" value="TYS50300.1"/>
    <property type="molecule type" value="Genomic_DNA"/>
</dbReference>
<dbReference type="Proteomes" id="UP000322139">
    <property type="component" value="Unassembled WGS sequence"/>
</dbReference>
<gene>
    <name evidence="1" type="ORF">FZD51_07080</name>
</gene>
<evidence type="ECO:0000313" key="2">
    <source>
        <dbReference type="Proteomes" id="UP000322139"/>
    </source>
</evidence>
<accession>A0A5D4RHF8</accession>
<sequence length="51" mass="6173">MKDFDRLPKSIKKTIRYINQDVKSLEQLDLIEKKLNQQLAERRKKLQTDKS</sequence>
<evidence type="ECO:0000313" key="1">
    <source>
        <dbReference type="EMBL" id="TYS50300.1"/>
    </source>
</evidence>
<proteinExistence type="predicted"/>
<reference evidence="1 2" key="1">
    <citation type="submission" date="2019-08" db="EMBL/GenBank/DDBJ databases">
        <title>Bacillus genomes from the desert of Cuatro Cienegas, Coahuila.</title>
        <authorList>
            <person name="Olmedo-Alvarez G."/>
        </authorList>
    </citation>
    <scope>NUCLEOTIDE SEQUENCE [LARGE SCALE GENOMIC DNA]</scope>
    <source>
        <strain evidence="1 2">CH446_14T</strain>
    </source>
</reference>
<comment type="caution">
    <text evidence="1">The sequence shown here is derived from an EMBL/GenBank/DDBJ whole genome shotgun (WGS) entry which is preliminary data.</text>
</comment>
<dbReference type="RefSeq" id="WP_148974103.1">
    <property type="nucleotide sequence ID" value="NZ_VTER01000003.1"/>
</dbReference>
<dbReference type="AlphaFoldDB" id="A0A5D4RHF8"/>
<name>A0A5D4RHF8_9BACI</name>
<protein>
    <submittedName>
        <fullName evidence="1">LytR family transcriptional regulator</fullName>
    </submittedName>
</protein>
<organism evidence="1 2">
    <name type="scientific">Bacillus infantis</name>
    <dbReference type="NCBI Taxonomy" id="324767"/>
    <lineage>
        <taxon>Bacteria</taxon>
        <taxon>Bacillati</taxon>
        <taxon>Bacillota</taxon>
        <taxon>Bacilli</taxon>
        <taxon>Bacillales</taxon>
        <taxon>Bacillaceae</taxon>
        <taxon>Bacillus</taxon>
    </lineage>
</organism>